<feature type="region of interest" description="Disordered" evidence="1">
    <location>
        <begin position="141"/>
        <end position="161"/>
    </location>
</feature>
<feature type="compositionally biased region" description="Low complexity" evidence="1">
    <location>
        <begin position="143"/>
        <end position="161"/>
    </location>
</feature>
<protein>
    <recommendedName>
        <fullName evidence="2">2EXR domain-containing protein</fullName>
    </recommendedName>
</protein>
<dbReference type="AlphaFoldDB" id="A0A1L7WPN3"/>
<accession>A0A1L7WPN3</accession>
<dbReference type="Pfam" id="PF20150">
    <property type="entry name" value="2EXR"/>
    <property type="match status" value="1"/>
</dbReference>
<reference evidence="3 4" key="1">
    <citation type="submission" date="2016-03" db="EMBL/GenBank/DDBJ databases">
        <authorList>
            <person name="Ploux O."/>
        </authorList>
    </citation>
    <scope>NUCLEOTIDE SEQUENCE [LARGE SCALE GENOMIC DNA]</scope>
    <source>
        <strain evidence="3 4">UAMH 11012</strain>
    </source>
</reference>
<evidence type="ECO:0000259" key="2">
    <source>
        <dbReference type="Pfam" id="PF20150"/>
    </source>
</evidence>
<dbReference type="InterPro" id="IPR045518">
    <property type="entry name" value="2EXR"/>
</dbReference>
<organism evidence="3 4">
    <name type="scientific">Phialocephala subalpina</name>
    <dbReference type="NCBI Taxonomy" id="576137"/>
    <lineage>
        <taxon>Eukaryota</taxon>
        <taxon>Fungi</taxon>
        <taxon>Dikarya</taxon>
        <taxon>Ascomycota</taxon>
        <taxon>Pezizomycotina</taxon>
        <taxon>Leotiomycetes</taxon>
        <taxon>Helotiales</taxon>
        <taxon>Mollisiaceae</taxon>
        <taxon>Phialocephala</taxon>
        <taxon>Phialocephala fortinii species complex</taxon>
    </lineage>
</organism>
<sequence>MQVPRIIEMQSRPGNIPGLEVTPNTRRPPAIFQVNKEVRAEAMKVYMLRVFDTLESGPVSRILYYNPEHDIIYFSVVPNTATMWSNIEGHLHRGTIESQSRHIWNRGYRPGDWYATRRLQWFGSYQRKSKRKVIKRMRRIQADQDNNQQLDGQSGDQSSIVTPTIPSPSYHFVTLHLHHNIFGQSFESIAFKDPDIRFFNSFGSGSHPDIKAVENRTGCTIKFRVFHQAYNHPSASRTLEEVGFIGLESGIAEAREVVMALVEEAGAGELVKVTEIADNKEEV</sequence>
<dbReference type="Proteomes" id="UP000184330">
    <property type="component" value="Unassembled WGS sequence"/>
</dbReference>
<proteinExistence type="predicted"/>
<name>A0A1L7WPN3_9HELO</name>
<feature type="domain" description="2EXR" evidence="2">
    <location>
        <begin position="2"/>
        <end position="72"/>
    </location>
</feature>
<gene>
    <name evidence="3" type="ORF">PAC_04610</name>
</gene>
<dbReference type="EMBL" id="FJOG01000005">
    <property type="protein sequence ID" value="CZR54726.1"/>
    <property type="molecule type" value="Genomic_DNA"/>
</dbReference>
<evidence type="ECO:0000256" key="1">
    <source>
        <dbReference type="SAM" id="MobiDB-lite"/>
    </source>
</evidence>
<keyword evidence="4" id="KW-1185">Reference proteome</keyword>
<evidence type="ECO:0000313" key="4">
    <source>
        <dbReference type="Proteomes" id="UP000184330"/>
    </source>
</evidence>
<evidence type="ECO:0000313" key="3">
    <source>
        <dbReference type="EMBL" id="CZR54726.1"/>
    </source>
</evidence>